<dbReference type="Proteomes" id="UP000694892">
    <property type="component" value="Chromosome 8L"/>
</dbReference>
<reference evidence="2" key="1">
    <citation type="journal article" date="2016" name="Nature">
        <title>Genome evolution in the allotetraploid frog Xenopus laevis.</title>
        <authorList>
            <person name="Session A.M."/>
            <person name="Uno Y."/>
            <person name="Kwon T."/>
            <person name="Chapman J.A."/>
            <person name="Toyoda A."/>
            <person name="Takahashi S."/>
            <person name="Fukui A."/>
            <person name="Hikosaka A."/>
            <person name="Suzuki A."/>
            <person name="Kondo M."/>
            <person name="van Heeringen S.J."/>
            <person name="Quigley I."/>
            <person name="Heinz S."/>
            <person name="Ogino H."/>
            <person name="Ochi H."/>
            <person name="Hellsten U."/>
            <person name="Lyons J.B."/>
            <person name="Simakov O."/>
            <person name="Putnam N."/>
            <person name="Stites J."/>
            <person name="Kuroki Y."/>
            <person name="Tanaka T."/>
            <person name="Michiue T."/>
            <person name="Watanabe M."/>
            <person name="Bogdanovic O."/>
            <person name="Lister R."/>
            <person name="Georgiou G."/>
            <person name="Paranjpe S.S."/>
            <person name="van Kruijsbergen I."/>
            <person name="Shu S."/>
            <person name="Carlson J."/>
            <person name="Kinoshita T."/>
            <person name="Ohta Y."/>
            <person name="Mawaribuchi S."/>
            <person name="Jenkins J."/>
            <person name="Grimwood J."/>
            <person name="Schmutz J."/>
            <person name="Mitros T."/>
            <person name="Mozaffari S.V."/>
            <person name="Suzuki Y."/>
            <person name="Haramoto Y."/>
            <person name="Yamamoto T.S."/>
            <person name="Takagi C."/>
            <person name="Heald R."/>
            <person name="Miller K."/>
            <person name="Haudenschild C."/>
            <person name="Kitzman J."/>
            <person name="Nakayama T."/>
            <person name="Izutsu Y."/>
            <person name="Robert J."/>
            <person name="Fortriede J."/>
            <person name="Burns K."/>
            <person name="Lotay V."/>
            <person name="Karimi K."/>
            <person name="Yasuoka Y."/>
            <person name="Dichmann D.S."/>
            <person name="Flajnik M.F."/>
            <person name="Houston D.W."/>
            <person name="Shendure J."/>
            <person name="DuPasquier L."/>
            <person name="Vize P.D."/>
            <person name="Zorn A.M."/>
            <person name="Ito M."/>
            <person name="Marcotte E.M."/>
            <person name="Wallingford J.B."/>
            <person name="Ito Y."/>
            <person name="Asashima M."/>
            <person name="Ueno N."/>
            <person name="Matsuda Y."/>
            <person name="Veenstra G.J."/>
            <person name="Fujiyama A."/>
            <person name="Harland R.M."/>
            <person name="Taira M."/>
            <person name="Rokhsar D.S."/>
        </authorList>
    </citation>
    <scope>NUCLEOTIDE SEQUENCE [LARGE SCALE GENOMIC DNA]</scope>
    <source>
        <strain evidence="2">J</strain>
    </source>
</reference>
<evidence type="ECO:0000313" key="1">
    <source>
        <dbReference type="EMBL" id="OCT68064.1"/>
    </source>
</evidence>
<evidence type="ECO:0000313" key="2">
    <source>
        <dbReference type="Proteomes" id="UP000694892"/>
    </source>
</evidence>
<proteinExistence type="predicted"/>
<name>A0A974C7P1_XENLA</name>
<accession>A0A974C7P1</accession>
<gene>
    <name evidence="1" type="ORF">XELAEV_18039361mg</name>
</gene>
<protein>
    <submittedName>
        <fullName evidence="1">Uncharacterized protein</fullName>
    </submittedName>
</protein>
<organism evidence="1 2">
    <name type="scientific">Xenopus laevis</name>
    <name type="common">African clawed frog</name>
    <dbReference type="NCBI Taxonomy" id="8355"/>
    <lineage>
        <taxon>Eukaryota</taxon>
        <taxon>Metazoa</taxon>
        <taxon>Chordata</taxon>
        <taxon>Craniata</taxon>
        <taxon>Vertebrata</taxon>
        <taxon>Euteleostomi</taxon>
        <taxon>Amphibia</taxon>
        <taxon>Batrachia</taxon>
        <taxon>Anura</taxon>
        <taxon>Pipoidea</taxon>
        <taxon>Pipidae</taxon>
        <taxon>Xenopodinae</taxon>
        <taxon>Xenopus</taxon>
        <taxon>Xenopus</taxon>
    </lineage>
</organism>
<dbReference type="AlphaFoldDB" id="A0A974C7P1"/>
<dbReference type="EMBL" id="CM004480">
    <property type="protein sequence ID" value="OCT68064.1"/>
    <property type="molecule type" value="Genomic_DNA"/>
</dbReference>
<sequence>MLVDCVDPHCSVRLPAAAARFALPKIQEQKPSQKNNHFYTLAILVEHKSKYPIKLAMTKCRHTHISVISKYRLWWHVQRGERIQLWDFSGRGGRRNMCFVFASELWLCNLITAKYCTIRGLGNSFVQSLFCPILTHTGLVFPLFCATQICLAHIVQLQRIFLWVISSKVP</sequence>